<dbReference type="Gene3D" id="1.10.472.10">
    <property type="entry name" value="Cyclin-like"/>
    <property type="match status" value="1"/>
</dbReference>
<dbReference type="STRING" id="1314790.A0A1Y1YNM2"/>
<feature type="region of interest" description="Disordered" evidence="6">
    <location>
        <begin position="196"/>
        <end position="256"/>
    </location>
</feature>
<evidence type="ECO:0000256" key="2">
    <source>
        <dbReference type="ARBA" id="ARBA00010840"/>
    </source>
</evidence>
<evidence type="ECO:0000313" key="10">
    <source>
        <dbReference type="Proteomes" id="UP000193498"/>
    </source>
</evidence>
<evidence type="ECO:0000259" key="7">
    <source>
        <dbReference type="Pfam" id="PF05460"/>
    </source>
</evidence>
<feature type="domain" description="ORC6 second cyclin-like" evidence="8">
    <location>
        <begin position="95"/>
        <end position="184"/>
    </location>
</feature>
<dbReference type="Pfam" id="PF05460">
    <property type="entry name" value="ORC6"/>
    <property type="match status" value="1"/>
</dbReference>
<dbReference type="OrthoDB" id="5552484at2759"/>
<dbReference type="GO" id="GO:0006270">
    <property type="term" value="P:DNA replication initiation"/>
    <property type="evidence" value="ECO:0007669"/>
    <property type="project" value="TreeGrafter"/>
</dbReference>
<dbReference type="InterPro" id="IPR054113">
    <property type="entry name" value="ORC6_cyclin-like_2nd"/>
</dbReference>
<name>A0A1Y1YNM2_9FUNG</name>
<keyword evidence="5" id="KW-0539">Nucleus</keyword>
<dbReference type="GO" id="GO:0003677">
    <property type="term" value="F:DNA binding"/>
    <property type="evidence" value="ECO:0007669"/>
    <property type="project" value="UniProtKB-KW"/>
</dbReference>
<accession>A0A1Y1YNM2</accession>
<dbReference type="InterPro" id="IPR008721">
    <property type="entry name" value="ORC6_cyclin_first"/>
</dbReference>
<keyword evidence="3" id="KW-0235">DNA replication</keyword>
<dbReference type="AlphaFoldDB" id="A0A1Y1YNM2"/>
<sequence>MSSIDHLISSLQLEQNLKIAEKAREFLELVNFKIPSTSLKQGGVCKPALCVQLACESLHEDFSQPALVSLSGVPPNVYRNTMAIVKRSLSLNTQVTVDELGVQFGCTQITPSVAQLMQSFRGKWTSMLTGAQLNSVDFEHPVYLATAFYKCCKSLGVKIDKASVVTVCGCQNNQFNAVLKALEQICKEEIKVLEESKKSAKTPRRKKKTQEETNPDDPAPQEQGEAPSQPPKEAMQKSPVKETKAPVPTELIHKQGPVSGVAAMISGVDYRHTRKYREYLSWKQSILNEIQGS</sequence>
<comment type="similarity">
    <text evidence="2">Belongs to the ORC6 family.</text>
</comment>
<protein>
    <recommendedName>
        <fullName evidence="11">Origin recognition complex subunit 6</fullName>
    </recommendedName>
</protein>
<dbReference type="Proteomes" id="UP000193498">
    <property type="component" value="Unassembled WGS sequence"/>
</dbReference>
<evidence type="ECO:0000256" key="3">
    <source>
        <dbReference type="ARBA" id="ARBA00022705"/>
    </source>
</evidence>
<reference evidence="9 10" key="1">
    <citation type="submission" date="2016-07" db="EMBL/GenBank/DDBJ databases">
        <title>Pervasive Adenine N6-methylation of Active Genes in Fungi.</title>
        <authorList>
            <consortium name="DOE Joint Genome Institute"/>
            <person name="Mondo S.J."/>
            <person name="Dannebaum R.O."/>
            <person name="Kuo R.C."/>
            <person name="Labutti K."/>
            <person name="Haridas S."/>
            <person name="Kuo A."/>
            <person name="Salamov A."/>
            <person name="Ahrendt S.R."/>
            <person name="Lipzen A."/>
            <person name="Sullivan W."/>
            <person name="Andreopoulos W.B."/>
            <person name="Clum A."/>
            <person name="Lindquist E."/>
            <person name="Daum C."/>
            <person name="Ramamoorthy G.K."/>
            <person name="Gryganskyi A."/>
            <person name="Culley D."/>
            <person name="Magnuson J.K."/>
            <person name="James T.Y."/>
            <person name="O'Malley M.A."/>
            <person name="Stajich J.E."/>
            <person name="Spatafora J.W."/>
            <person name="Visel A."/>
            <person name="Grigoriev I.V."/>
        </authorList>
    </citation>
    <scope>NUCLEOTIDE SEQUENCE [LARGE SCALE GENOMIC DNA]</scope>
    <source>
        <strain evidence="9 10">CBS 931.73</strain>
    </source>
</reference>
<organism evidence="9 10">
    <name type="scientific">Basidiobolus meristosporus CBS 931.73</name>
    <dbReference type="NCBI Taxonomy" id="1314790"/>
    <lineage>
        <taxon>Eukaryota</taxon>
        <taxon>Fungi</taxon>
        <taxon>Fungi incertae sedis</taxon>
        <taxon>Zoopagomycota</taxon>
        <taxon>Entomophthoromycotina</taxon>
        <taxon>Basidiobolomycetes</taxon>
        <taxon>Basidiobolales</taxon>
        <taxon>Basidiobolaceae</taxon>
        <taxon>Basidiobolus</taxon>
    </lineage>
</organism>
<evidence type="ECO:0000256" key="5">
    <source>
        <dbReference type="ARBA" id="ARBA00023242"/>
    </source>
</evidence>
<comment type="subcellular location">
    <subcellularLocation>
        <location evidence="1">Nucleus</location>
    </subcellularLocation>
</comment>
<dbReference type="EMBL" id="MCFE01000095">
    <property type="protein sequence ID" value="ORX99578.1"/>
    <property type="molecule type" value="Genomic_DNA"/>
</dbReference>
<evidence type="ECO:0000256" key="6">
    <source>
        <dbReference type="SAM" id="MobiDB-lite"/>
    </source>
</evidence>
<dbReference type="CDD" id="cd11583">
    <property type="entry name" value="Orc6_mid"/>
    <property type="match status" value="1"/>
</dbReference>
<dbReference type="GO" id="GO:0005664">
    <property type="term" value="C:nuclear origin of replication recognition complex"/>
    <property type="evidence" value="ECO:0007669"/>
    <property type="project" value="InterPro"/>
</dbReference>
<gene>
    <name evidence="9" type="ORF">K493DRAFT_335694</name>
</gene>
<comment type="caution">
    <text evidence="9">The sequence shown here is derived from an EMBL/GenBank/DDBJ whole genome shotgun (WGS) entry which is preliminary data.</text>
</comment>
<evidence type="ECO:0008006" key="11">
    <source>
        <dbReference type="Google" id="ProtNLM"/>
    </source>
</evidence>
<evidence type="ECO:0000256" key="1">
    <source>
        <dbReference type="ARBA" id="ARBA00004123"/>
    </source>
</evidence>
<dbReference type="InterPro" id="IPR020529">
    <property type="entry name" value="ORC6_met/pln"/>
</dbReference>
<dbReference type="InParanoid" id="A0A1Y1YNM2"/>
<keyword evidence="10" id="KW-1185">Reference proteome</keyword>
<evidence type="ECO:0000259" key="8">
    <source>
        <dbReference type="Pfam" id="PF21913"/>
    </source>
</evidence>
<evidence type="ECO:0000313" key="9">
    <source>
        <dbReference type="EMBL" id="ORX99578.1"/>
    </source>
</evidence>
<keyword evidence="4" id="KW-0238">DNA-binding</keyword>
<feature type="domain" description="ORC6 first cyclin-like" evidence="7">
    <location>
        <begin position="6"/>
        <end position="92"/>
    </location>
</feature>
<dbReference type="PANTHER" id="PTHR13394">
    <property type="entry name" value="ORIGIN RECOGNITION COMPLEX SUBUNIT 6"/>
    <property type="match status" value="1"/>
</dbReference>
<proteinExistence type="inferred from homology"/>
<dbReference type="Pfam" id="PF21913">
    <property type="entry name" value="ORC6_2nd"/>
    <property type="match status" value="1"/>
</dbReference>
<dbReference type="PANTHER" id="PTHR13394:SF0">
    <property type="entry name" value="ORIGIN RECOGNITION COMPLEX SUBUNIT 6"/>
    <property type="match status" value="1"/>
</dbReference>
<feature type="compositionally biased region" description="Basic residues" evidence="6">
    <location>
        <begin position="199"/>
        <end position="208"/>
    </location>
</feature>
<evidence type="ECO:0000256" key="4">
    <source>
        <dbReference type="ARBA" id="ARBA00023125"/>
    </source>
</evidence>